<dbReference type="SMART" id="SM00115">
    <property type="entry name" value="CASc"/>
    <property type="match status" value="1"/>
</dbReference>
<evidence type="ECO:0000313" key="5">
    <source>
        <dbReference type="EMBL" id="MDQ7249861.1"/>
    </source>
</evidence>
<sequence>MTTVTRFTALALAGLLLLAGADQAIARPDAPPPFVRHEPRIALVIGNANYADEMKLANPANDAALIGGTLEQVGFEVILVTDATQKQMQRAIVDFGDRLAKAGPDAVGLFYYAGHGLQLGGQNYLVPTDADISREVDVEIDGVSADLVLKQMAYADSRVNIVILDACRNNPLARDFRSIAASQGFAEIRSKPKGTFISYSTAPGEVAVDGTDGHSPFAEALATAMQLPGLDLPEVFQRVRERVLAATGERQTPWDSSSLVKSFYFIPATQEPAKDALVADAAPAAAPTADSALRQTEAEAPEAKDTEATKAEPVFVAMTRSLYAKSGSRLRAEPSTDASVVAKLPANAEIRAVARSKDGAWYEVATKQGKTAYIHADAVTGFRAAKAKKAAAPSQAAAFAPQPVAPAPVARSKTGIGMVDQALNWLQVNSGKGGPAPDTVRASR</sequence>
<dbReference type="PANTHER" id="PTHR22576:SF37">
    <property type="entry name" value="MUCOSA-ASSOCIATED LYMPHOID TISSUE LYMPHOMA TRANSLOCATION PROTEIN 1"/>
    <property type="match status" value="1"/>
</dbReference>
<dbReference type="PANTHER" id="PTHR22576">
    <property type="entry name" value="MUCOSA ASSOCIATED LYMPHOID TISSUE LYMPHOMA TRANSLOCATION PROTEIN 1/PARACASPASE"/>
    <property type="match status" value="1"/>
</dbReference>
<comment type="similarity">
    <text evidence="1">Belongs to the peptidase C14A family.</text>
</comment>
<name>A0ABU0YQ58_9PROT</name>
<feature type="chain" id="PRO_5045449712" evidence="3">
    <location>
        <begin position="27"/>
        <end position="444"/>
    </location>
</feature>
<dbReference type="InterPro" id="IPR001309">
    <property type="entry name" value="Pept_C14_p20"/>
</dbReference>
<dbReference type="InterPro" id="IPR011600">
    <property type="entry name" value="Pept_C14_caspase"/>
</dbReference>
<dbReference type="Gene3D" id="3.40.50.1460">
    <property type="match status" value="1"/>
</dbReference>
<dbReference type="PRINTS" id="PR00376">
    <property type="entry name" value="IL1BCENZYME"/>
</dbReference>
<dbReference type="Gene3D" id="2.30.30.40">
    <property type="entry name" value="SH3 Domains"/>
    <property type="match status" value="1"/>
</dbReference>
<keyword evidence="3" id="KW-0732">Signal</keyword>
<dbReference type="InterPro" id="IPR029030">
    <property type="entry name" value="Caspase-like_dom_sf"/>
</dbReference>
<reference evidence="6" key="1">
    <citation type="submission" date="2023-08" db="EMBL/GenBank/DDBJ databases">
        <title>Rhodospirillaceae gen. nov., a novel taxon isolated from the Yangtze River Yuezi River estuary sludge.</title>
        <authorList>
            <person name="Ruan L."/>
        </authorList>
    </citation>
    <scope>NUCLEOTIDE SEQUENCE [LARGE SCALE GENOMIC DNA]</scope>
    <source>
        <strain evidence="6">R-7</strain>
    </source>
</reference>
<dbReference type="PROSITE" id="PS50208">
    <property type="entry name" value="CASPASE_P20"/>
    <property type="match status" value="1"/>
</dbReference>
<organism evidence="5 6">
    <name type="scientific">Dongia sedimenti</name>
    <dbReference type="NCBI Taxonomy" id="3064282"/>
    <lineage>
        <taxon>Bacteria</taxon>
        <taxon>Pseudomonadati</taxon>
        <taxon>Pseudomonadota</taxon>
        <taxon>Alphaproteobacteria</taxon>
        <taxon>Rhodospirillales</taxon>
        <taxon>Dongiaceae</taxon>
        <taxon>Dongia</taxon>
    </lineage>
</organism>
<feature type="domain" description="Caspase family p20" evidence="4">
    <location>
        <begin position="38"/>
        <end position="171"/>
    </location>
</feature>
<evidence type="ECO:0000256" key="3">
    <source>
        <dbReference type="SAM" id="SignalP"/>
    </source>
</evidence>
<proteinExistence type="inferred from homology"/>
<dbReference type="Pfam" id="PF00656">
    <property type="entry name" value="Peptidase_C14"/>
    <property type="match status" value="1"/>
</dbReference>
<evidence type="ECO:0000313" key="6">
    <source>
        <dbReference type="Proteomes" id="UP001230156"/>
    </source>
</evidence>
<comment type="caution">
    <text evidence="5">The sequence shown here is derived from an EMBL/GenBank/DDBJ whole genome shotgun (WGS) entry which is preliminary data.</text>
</comment>
<evidence type="ECO:0000259" key="4">
    <source>
        <dbReference type="PROSITE" id="PS50208"/>
    </source>
</evidence>
<evidence type="ECO:0000256" key="1">
    <source>
        <dbReference type="ARBA" id="ARBA00010134"/>
    </source>
</evidence>
<accession>A0ABU0YQ58</accession>
<evidence type="ECO:0000256" key="2">
    <source>
        <dbReference type="SAM" id="MobiDB-lite"/>
    </source>
</evidence>
<dbReference type="SMART" id="SM00287">
    <property type="entry name" value="SH3b"/>
    <property type="match status" value="1"/>
</dbReference>
<dbReference type="Proteomes" id="UP001230156">
    <property type="component" value="Unassembled WGS sequence"/>
</dbReference>
<protein>
    <submittedName>
        <fullName evidence="5">Caspase family protein</fullName>
    </submittedName>
</protein>
<dbReference type="SUPFAM" id="SSF52129">
    <property type="entry name" value="Caspase-like"/>
    <property type="match status" value="1"/>
</dbReference>
<dbReference type="RefSeq" id="WP_379958349.1">
    <property type="nucleotide sequence ID" value="NZ_JAUYVI010000006.1"/>
</dbReference>
<dbReference type="InterPro" id="IPR015917">
    <property type="entry name" value="Pept_C14A"/>
</dbReference>
<feature type="region of interest" description="Disordered" evidence="2">
    <location>
        <begin position="288"/>
        <end position="307"/>
    </location>
</feature>
<dbReference type="EMBL" id="JAUYVI010000006">
    <property type="protein sequence ID" value="MDQ7249861.1"/>
    <property type="molecule type" value="Genomic_DNA"/>
</dbReference>
<dbReference type="InterPro" id="IPR052039">
    <property type="entry name" value="Caspase-related_regulators"/>
</dbReference>
<dbReference type="Pfam" id="PF08239">
    <property type="entry name" value="SH3_3"/>
    <property type="match status" value="1"/>
</dbReference>
<gene>
    <name evidence="5" type="ORF">Q8A70_19385</name>
</gene>
<dbReference type="InterPro" id="IPR003646">
    <property type="entry name" value="SH3-like_bac-type"/>
</dbReference>
<keyword evidence="6" id="KW-1185">Reference proteome</keyword>
<feature type="signal peptide" evidence="3">
    <location>
        <begin position="1"/>
        <end position="26"/>
    </location>
</feature>